<evidence type="ECO:0000256" key="7">
    <source>
        <dbReference type="ARBA" id="ARBA00023274"/>
    </source>
</evidence>
<dbReference type="Pfam" id="PF00935">
    <property type="entry name" value="Ribosomal_L44"/>
    <property type="match status" value="1"/>
</dbReference>
<keyword evidence="5 8" id="KW-0694">RNA-binding</keyword>
<accession>A0A127B9G0</accession>
<dbReference type="GO" id="GO:0003735">
    <property type="term" value="F:structural constituent of ribosome"/>
    <property type="evidence" value="ECO:0007669"/>
    <property type="project" value="InterPro"/>
</dbReference>
<keyword evidence="2 8" id="KW-0699">rRNA-binding</keyword>
<dbReference type="RefSeq" id="WP_068320254.1">
    <property type="nucleotide sequence ID" value="NZ_CP010835.1"/>
</dbReference>
<evidence type="ECO:0000256" key="3">
    <source>
        <dbReference type="ARBA" id="ARBA00022771"/>
    </source>
</evidence>
<dbReference type="Proteomes" id="UP001571980">
    <property type="component" value="Unassembled WGS sequence"/>
</dbReference>
<evidence type="ECO:0000256" key="1">
    <source>
        <dbReference type="ARBA" id="ARBA00009364"/>
    </source>
</evidence>
<comment type="function">
    <text evidence="8">Binds to the 23S rRNA.</text>
</comment>
<keyword evidence="7 8" id="KW-0687">Ribonucleoprotein</keyword>
<keyword evidence="6 8" id="KW-0689">Ribosomal protein</keyword>
<reference evidence="12" key="1">
    <citation type="submission" date="2015-02" db="EMBL/GenBank/DDBJ databases">
        <title>Pyrococcus kukulkanii sp. nov., a novel hyperthermophilic archaeon isolated from a deep-sea hydrothermal vent at the Guaymas Basin.</title>
        <authorList>
            <person name="Oger P.M."/>
            <person name="Callac N."/>
            <person name="Jebbar M."/>
            <person name="Godfroy A."/>
        </authorList>
    </citation>
    <scope>NUCLEOTIDE SEQUENCE [LARGE SCALE GENOMIC DNA]</scope>
    <source>
        <strain evidence="12">NCB100</strain>
    </source>
</reference>
<evidence type="ECO:0000256" key="6">
    <source>
        <dbReference type="ARBA" id="ARBA00022980"/>
    </source>
</evidence>
<evidence type="ECO:0000256" key="4">
    <source>
        <dbReference type="ARBA" id="ARBA00022833"/>
    </source>
</evidence>
<dbReference type="HAMAP" id="MF_01476">
    <property type="entry name" value="Ribosomal_L44e"/>
    <property type="match status" value="1"/>
</dbReference>
<evidence type="ECO:0000313" key="13">
    <source>
        <dbReference type="Proteomes" id="UP001571980"/>
    </source>
</evidence>
<feature type="binding site" evidence="8">
    <location>
        <position position="71"/>
    </location>
    <ligand>
        <name>Zn(2+)</name>
        <dbReference type="ChEBI" id="CHEBI:29105"/>
    </ligand>
</feature>
<dbReference type="GeneID" id="28490417"/>
<dbReference type="GO" id="GO:0006412">
    <property type="term" value="P:translation"/>
    <property type="evidence" value="ECO:0007669"/>
    <property type="project" value="UniProtKB-UniRule"/>
</dbReference>
<evidence type="ECO:0000256" key="5">
    <source>
        <dbReference type="ARBA" id="ARBA00022884"/>
    </source>
</evidence>
<dbReference type="OrthoDB" id="52456at2157"/>
<dbReference type="SUPFAM" id="SSF57829">
    <property type="entry name" value="Zn-binding ribosomal proteins"/>
    <property type="match status" value="1"/>
</dbReference>
<dbReference type="FunFam" id="3.10.450.80:FF:000001">
    <property type="entry name" value="60S ribosomal protein L44"/>
    <property type="match status" value="1"/>
</dbReference>
<comment type="cofactor">
    <cofactor evidence="8">
        <name>Zn(2+)</name>
        <dbReference type="ChEBI" id="CHEBI:29105"/>
    </cofactor>
    <text evidence="8">Binds 1 zinc ion per subunit.</text>
</comment>
<dbReference type="GO" id="GO:0008270">
    <property type="term" value="F:zinc ion binding"/>
    <property type="evidence" value="ECO:0007669"/>
    <property type="project" value="UniProtKB-UniRule"/>
</dbReference>
<feature type="binding site" evidence="8">
    <location>
        <position position="11"/>
    </location>
    <ligand>
        <name>Zn(2+)</name>
        <dbReference type="ChEBI" id="CHEBI:29105"/>
    </ligand>
</feature>
<sequence length="94" mass="11213">MKYPKQIRTYCPFCKRHTIHKVEKVKKRPRSELSAGQRRFRRILKGYGGFPRPKPEGREKPVKKLDLRFRCTVCGKAHTRGKGFRVKRFELVEV</sequence>
<feature type="binding site" evidence="8">
    <location>
        <position position="74"/>
    </location>
    <ligand>
        <name>Zn(2+)</name>
        <dbReference type="ChEBI" id="CHEBI:29105"/>
    </ligand>
</feature>
<dbReference type="GO" id="GO:1990904">
    <property type="term" value="C:ribonucleoprotein complex"/>
    <property type="evidence" value="ECO:0007669"/>
    <property type="project" value="UniProtKB-KW"/>
</dbReference>
<comment type="subunit">
    <text evidence="8">Part of the 50S ribosomal subunit.</text>
</comment>
<dbReference type="AlphaFoldDB" id="A0A127B9G0"/>
<evidence type="ECO:0000256" key="2">
    <source>
        <dbReference type="ARBA" id="ARBA00022730"/>
    </source>
</evidence>
<keyword evidence="4 8" id="KW-0862">Zinc</keyword>
<keyword evidence="13" id="KW-1185">Reference proteome</keyword>
<reference evidence="10 12" key="2">
    <citation type="journal article" date="2016" name="Int. J. Syst. Evol. Microbiol.">
        <title>Pyrococcus kukulkanii sp. nov., a hyperthermophilic, piezophilic archaeon isolated from a deep-sea hydrothermal vent.</title>
        <authorList>
            <person name="Callac N."/>
            <person name="Oger P."/>
            <person name="Lesongeur F."/>
            <person name="Rattray J.E."/>
            <person name="Vannier P."/>
            <person name="Michoud G."/>
            <person name="Beauverger M."/>
            <person name="Gayet N."/>
            <person name="Rouxel O."/>
            <person name="Jebbar M."/>
            <person name="Godfroy A."/>
        </authorList>
    </citation>
    <scope>NUCLEOTIDE SEQUENCE [LARGE SCALE GENOMIC DNA]</scope>
    <source>
        <strain evidence="10 12">NCB100</strain>
    </source>
</reference>
<dbReference type="STRING" id="1609559.TQ32_01255"/>
<feature type="binding site" evidence="8">
    <location>
        <position position="14"/>
    </location>
    <ligand>
        <name>Zn(2+)</name>
        <dbReference type="ChEBI" id="CHEBI:29105"/>
    </ligand>
</feature>
<dbReference type="PANTHER" id="PTHR10369">
    <property type="entry name" value="60S RIBOSOMAL PROTEIN L36A/L44"/>
    <property type="match status" value="1"/>
</dbReference>
<reference evidence="11 13" key="3">
    <citation type="submission" date="2023-03" db="EMBL/GenBank/DDBJ databases">
        <title>Speciation in Pyrococcus: adaptation to high temperature as a mechanism.</title>
        <authorList>
            <person name="Gu J."/>
        </authorList>
    </citation>
    <scope>NUCLEOTIDE SEQUENCE [LARGE SCALE GENOMIC DNA]</scope>
    <source>
        <strain evidence="11 13">LMOA34</strain>
    </source>
</reference>
<gene>
    <name evidence="8" type="primary">rpl44e</name>
    <name evidence="11" type="ORF">P8X34_03675</name>
    <name evidence="10" type="ORF">TQ32_01255</name>
</gene>
<dbReference type="Gene3D" id="3.10.450.80">
    <property type="match status" value="1"/>
</dbReference>
<dbReference type="EMBL" id="CP010835">
    <property type="protein sequence ID" value="AMM53276.1"/>
    <property type="molecule type" value="Genomic_DNA"/>
</dbReference>
<protein>
    <recommendedName>
        <fullName evidence="8">Large ribosomal subunit protein eL42</fullName>
    </recommendedName>
</protein>
<dbReference type="GO" id="GO:0005840">
    <property type="term" value="C:ribosome"/>
    <property type="evidence" value="ECO:0007669"/>
    <property type="project" value="UniProtKB-KW"/>
</dbReference>
<feature type="zinc finger region" description="C4-type" evidence="8">
    <location>
        <begin position="11"/>
        <end position="74"/>
    </location>
</feature>
<organism evidence="10 12">
    <name type="scientific">Pyrococcus kukulkanii</name>
    <dbReference type="NCBI Taxonomy" id="1609559"/>
    <lineage>
        <taxon>Archaea</taxon>
        <taxon>Methanobacteriati</taxon>
        <taxon>Methanobacteriota</taxon>
        <taxon>Thermococci</taxon>
        <taxon>Thermococcales</taxon>
        <taxon>Thermococcaceae</taxon>
        <taxon>Pyrococcus</taxon>
    </lineage>
</organism>
<evidence type="ECO:0000313" key="12">
    <source>
        <dbReference type="Proteomes" id="UP000070587"/>
    </source>
</evidence>
<comment type="similarity">
    <text evidence="1 8 9">Belongs to the eukaryotic ribosomal protein eL42 family.</text>
</comment>
<dbReference type="Proteomes" id="UP000070587">
    <property type="component" value="Chromosome"/>
</dbReference>
<dbReference type="InterPro" id="IPR000552">
    <property type="entry name" value="Ribosomal_eL44"/>
</dbReference>
<dbReference type="InterPro" id="IPR053708">
    <property type="entry name" value="Ribosomal_LSU_eL42"/>
</dbReference>
<keyword evidence="3 8" id="KW-0863">Zinc-finger</keyword>
<dbReference type="KEGG" id="pyc:TQ32_01255"/>
<dbReference type="PATRIC" id="fig|1609559.3.peg.262"/>
<evidence type="ECO:0000313" key="10">
    <source>
        <dbReference type="EMBL" id="AMM53276.1"/>
    </source>
</evidence>
<dbReference type="PROSITE" id="PS01172">
    <property type="entry name" value="RIBOSOMAL_L44E"/>
    <property type="match status" value="1"/>
</dbReference>
<dbReference type="InterPro" id="IPR011332">
    <property type="entry name" value="Ribosomal_zn-bd"/>
</dbReference>
<evidence type="ECO:0000256" key="8">
    <source>
        <dbReference type="HAMAP-Rule" id="MF_01476"/>
    </source>
</evidence>
<name>A0A127B9G0_9EURY</name>
<evidence type="ECO:0000313" key="11">
    <source>
        <dbReference type="EMBL" id="MFA4803848.1"/>
    </source>
</evidence>
<dbReference type="NCBIfam" id="NF004425">
    <property type="entry name" value="PRK05767.1"/>
    <property type="match status" value="1"/>
</dbReference>
<dbReference type="EMBL" id="JARRIG010000002">
    <property type="protein sequence ID" value="MFA4803848.1"/>
    <property type="molecule type" value="Genomic_DNA"/>
</dbReference>
<proteinExistence type="inferred from homology"/>
<evidence type="ECO:0000256" key="9">
    <source>
        <dbReference type="RuleBase" id="RU000666"/>
    </source>
</evidence>
<keyword evidence="8" id="KW-0479">Metal-binding</keyword>
<dbReference type="GO" id="GO:0070180">
    <property type="term" value="F:large ribosomal subunit rRNA binding"/>
    <property type="evidence" value="ECO:0007669"/>
    <property type="project" value="UniProtKB-UniRule"/>
</dbReference>